<dbReference type="InterPro" id="IPR017983">
    <property type="entry name" value="GPCR_2_secretin-like_CS"/>
</dbReference>
<dbReference type="AlphaFoldDB" id="A0ABD1KE55"/>
<dbReference type="Pfam" id="PF02793">
    <property type="entry name" value="HRM"/>
    <property type="match status" value="1"/>
</dbReference>
<dbReference type="InterPro" id="IPR036445">
    <property type="entry name" value="GPCR_2_extracell_dom_sf"/>
</dbReference>
<organism evidence="3 4">
    <name type="scientific">Coilia grayii</name>
    <name type="common">Gray's grenadier anchovy</name>
    <dbReference type="NCBI Taxonomy" id="363190"/>
    <lineage>
        <taxon>Eukaryota</taxon>
        <taxon>Metazoa</taxon>
        <taxon>Chordata</taxon>
        <taxon>Craniata</taxon>
        <taxon>Vertebrata</taxon>
        <taxon>Euteleostomi</taxon>
        <taxon>Actinopterygii</taxon>
        <taxon>Neopterygii</taxon>
        <taxon>Teleostei</taxon>
        <taxon>Clupei</taxon>
        <taxon>Clupeiformes</taxon>
        <taxon>Clupeoidei</taxon>
        <taxon>Engraulidae</taxon>
        <taxon>Coilinae</taxon>
        <taxon>Coilia</taxon>
    </lineage>
</organism>
<evidence type="ECO:0000259" key="2">
    <source>
        <dbReference type="PROSITE" id="PS50227"/>
    </source>
</evidence>
<dbReference type="SMART" id="SM00008">
    <property type="entry name" value="HormR"/>
    <property type="match status" value="1"/>
</dbReference>
<protein>
    <recommendedName>
        <fullName evidence="2">G-protein coupled receptors family 2 profile 1 domain-containing protein</fullName>
    </recommendedName>
</protein>
<proteinExistence type="predicted"/>
<evidence type="ECO:0000256" key="1">
    <source>
        <dbReference type="SAM" id="SignalP"/>
    </source>
</evidence>
<dbReference type="PROSITE" id="PS50227">
    <property type="entry name" value="G_PROTEIN_RECEP_F2_3"/>
    <property type="match status" value="1"/>
</dbReference>
<accession>A0ABD1KE55</accession>
<feature type="domain" description="G-protein coupled receptors family 2 profile 1" evidence="2">
    <location>
        <begin position="47"/>
        <end position="129"/>
    </location>
</feature>
<dbReference type="SUPFAM" id="SSF111418">
    <property type="entry name" value="Hormone receptor domain"/>
    <property type="match status" value="1"/>
</dbReference>
<dbReference type="PANTHER" id="PTHR45620:SF27">
    <property type="entry name" value="PARATHYROID HORMONE_PARATHYROID HORMONE-RELATED PEPTIDE RECEPTOR"/>
    <property type="match status" value="1"/>
</dbReference>
<comment type="caution">
    <text evidence="3">The sequence shown here is derived from an EMBL/GenBank/DDBJ whole genome shotgun (WGS) entry which is preliminary data.</text>
</comment>
<reference evidence="3 4" key="1">
    <citation type="submission" date="2024-09" db="EMBL/GenBank/DDBJ databases">
        <title>A chromosome-level genome assembly of Gray's grenadier anchovy, Coilia grayii.</title>
        <authorList>
            <person name="Fu Z."/>
        </authorList>
    </citation>
    <scope>NUCLEOTIDE SEQUENCE [LARGE SCALE GENOMIC DNA]</scope>
    <source>
        <strain evidence="3">G4</strain>
        <tissue evidence="3">Muscle</tissue>
    </source>
</reference>
<dbReference type="PROSITE" id="PS00649">
    <property type="entry name" value="G_PROTEIN_RECEP_F2_1"/>
    <property type="match status" value="1"/>
</dbReference>
<dbReference type="EMBL" id="JBHFQA010000006">
    <property type="protein sequence ID" value="KAL2097326.1"/>
    <property type="molecule type" value="Genomic_DNA"/>
</dbReference>
<dbReference type="Gene3D" id="4.10.1240.10">
    <property type="entry name" value="GPCR, family 2, extracellular hormone receptor domain"/>
    <property type="match status" value="1"/>
</dbReference>
<feature type="signal peptide" evidence="1">
    <location>
        <begin position="1"/>
        <end position="28"/>
    </location>
</feature>
<feature type="chain" id="PRO_5044749714" description="G-protein coupled receptors family 2 profile 1 domain-containing protein" evidence="1">
    <location>
        <begin position="29"/>
        <end position="146"/>
    </location>
</feature>
<gene>
    <name evidence="3" type="ORF">ACEWY4_006533</name>
</gene>
<dbReference type="PANTHER" id="PTHR45620">
    <property type="entry name" value="PDF RECEPTOR-LIKE PROTEIN-RELATED"/>
    <property type="match status" value="1"/>
</dbReference>
<dbReference type="InterPro" id="IPR050332">
    <property type="entry name" value="GPCR_2"/>
</dbReference>
<evidence type="ECO:0000313" key="3">
    <source>
        <dbReference type="EMBL" id="KAL2097326.1"/>
    </source>
</evidence>
<keyword evidence="1" id="KW-0732">Signal</keyword>
<dbReference type="FunFam" id="4.10.1240.10:FF:000005">
    <property type="entry name" value="Parathyroid hormone/parathyroid hormone-related peptide receptor"/>
    <property type="match status" value="1"/>
</dbReference>
<evidence type="ECO:0000313" key="4">
    <source>
        <dbReference type="Proteomes" id="UP001591681"/>
    </source>
</evidence>
<dbReference type="Proteomes" id="UP001591681">
    <property type="component" value="Unassembled WGS sequence"/>
</dbReference>
<name>A0ABD1KE55_9TELE</name>
<sequence>MGSTRLVHSLGILLCGSVLTVVYGLVDADDVLTKEEQIYLLFNAKRKCERAIKSKHKIAEGFCLPEWDGIVCWPEGPPGRLVSTACPDYVYDFNHKGFAYRRCDLNGTWELATTNNKTWANYSECAKFLGHYNPNEERRVHGTMWE</sequence>
<dbReference type="InterPro" id="IPR001879">
    <property type="entry name" value="GPCR_2_extracellular_dom"/>
</dbReference>
<keyword evidence="4" id="KW-1185">Reference proteome</keyword>